<dbReference type="RefSeq" id="WP_007096881.1">
    <property type="nucleotide sequence ID" value="NZ_CP142125.1"/>
</dbReference>
<evidence type="ECO:0000313" key="2">
    <source>
        <dbReference type="Proteomes" id="UP000002945"/>
    </source>
</evidence>
<dbReference type="AlphaFoldDB" id="A9E248"/>
<keyword evidence="2" id="KW-1185">Reference proteome</keyword>
<dbReference type="eggNOG" id="COG3332">
    <property type="taxonomic scope" value="Bacteria"/>
</dbReference>
<evidence type="ECO:0000313" key="1">
    <source>
        <dbReference type="EMBL" id="EDP95527.1"/>
    </source>
</evidence>
<dbReference type="InterPro" id="IPR008551">
    <property type="entry name" value="TANGO2"/>
</dbReference>
<dbReference type="OrthoDB" id="4380123at2"/>
<name>A9E248_9FLAO</name>
<dbReference type="STRING" id="391587.KAOT1_21786"/>
<dbReference type="EMBL" id="ABIB01000007">
    <property type="protein sequence ID" value="EDP95527.1"/>
    <property type="molecule type" value="Genomic_DNA"/>
</dbReference>
<dbReference type="PANTHER" id="PTHR17985:SF8">
    <property type="entry name" value="TRANSPORT AND GOLGI ORGANIZATION PROTEIN 2 HOMOLOG"/>
    <property type="match status" value="1"/>
</dbReference>
<dbReference type="Proteomes" id="UP000002945">
    <property type="component" value="Unassembled WGS sequence"/>
</dbReference>
<dbReference type="PANTHER" id="PTHR17985">
    <property type="entry name" value="SER/THR-RICH PROTEIN T10 IN DGCR REGION"/>
    <property type="match status" value="1"/>
</dbReference>
<comment type="caution">
    <text evidence="1">The sequence shown here is derived from an EMBL/GenBank/DDBJ whole genome shotgun (WGS) entry which is preliminary data.</text>
</comment>
<proteinExistence type="predicted"/>
<protein>
    <submittedName>
        <fullName evidence="1">Uncharacterized protein</fullName>
    </submittedName>
</protein>
<organism evidence="1 2">
    <name type="scientific">Kordia algicida OT-1</name>
    <dbReference type="NCBI Taxonomy" id="391587"/>
    <lineage>
        <taxon>Bacteria</taxon>
        <taxon>Pseudomonadati</taxon>
        <taxon>Bacteroidota</taxon>
        <taxon>Flavobacteriia</taxon>
        <taxon>Flavobacteriales</taxon>
        <taxon>Flavobacteriaceae</taxon>
        <taxon>Kordia</taxon>
    </lineage>
</organism>
<sequence>MCTVSFIYKGNDAFVLTSNRDESPKRETKEPAIYTISDTKLIFPKDALGGGTWIGMSNQKRVVCLLNGGFEKHVRLPKYRHSRGVVVKDFLTASDIESTVKNYNLNLIEPFTIVLADWNNTLQLFELVWDGEEKHFQKLPLTVPHIWSSSTLYTEKMKQLRRDWFATFQQKENLSANTLLNFHKTAGVGDPNVAVIMDRNVVKTISITQIEKDADTISMKYHNLVKDTVSTISFNTIEALHE</sequence>
<gene>
    <name evidence="1" type="ORF">KAOT1_21786</name>
</gene>
<dbReference type="Pfam" id="PF05742">
    <property type="entry name" value="TANGO2"/>
    <property type="match status" value="1"/>
</dbReference>
<reference evidence="1 2" key="1">
    <citation type="journal article" date="2011" name="J. Bacteriol.">
        <title>Genome sequence of the algicidal bacterium Kordia algicida OT-1.</title>
        <authorList>
            <person name="Lee H.S."/>
            <person name="Kang S.G."/>
            <person name="Kwon K.K."/>
            <person name="Lee J.H."/>
            <person name="Kim S.J."/>
        </authorList>
    </citation>
    <scope>NUCLEOTIDE SEQUENCE [LARGE SCALE GENOMIC DNA]</scope>
    <source>
        <strain evidence="1 2">OT-1</strain>
    </source>
</reference>
<dbReference type="HOGENOM" id="CLU_084211_0_0_10"/>
<accession>A9E248</accession>